<gene>
    <name evidence="1" type="ORF">POL25_14280</name>
</gene>
<reference evidence="1 2" key="1">
    <citation type="submission" date="2022-11" db="EMBL/GenBank/DDBJ databases">
        <title>Minimal conservation of predation-associated metabolite biosynthetic gene clusters underscores biosynthetic potential of Myxococcota including descriptions for ten novel species: Archangium lansinium sp. nov., Myxococcus landrumus sp. nov., Nannocystis bai.</title>
        <authorList>
            <person name="Ahearne A."/>
            <person name="Stevens C."/>
            <person name="Dowd S."/>
        </authorList>
    </citation>
    <scope>NUCLEOTIDE SEQUENCE [LARGE SCALE GENOMIC DNA]</scope>
    <source>
        <strain evidence="1 2">BB15-2</strain>
    </source>
</reference>
<dbReference type="EMBL" id="JAQNDL010000001">
    <property type="protein sequence ID" value="MDC0718070.1"/>
    <property type="molecule type" value="Genomic_DNA"/>
</dbReference>
<name>A0ABT5DY39_9BACT</name>
<sequence length="305" mass="31923">MDALEAYGRDYAPQAAAGVADHAIRSGDRYVGQRDLLRAIAVADAGAEADVQLGVDPGSFYCADQLANLIALAGDSRLAGVLTGFIHVPPDRCTGASAAAAGHLLPRADNLQQCARVIATAVRELSSGTGDAMLVLTGFGPFAGVADNPTAAFVDGADCLDVTVRLASAGLVPGERESLGAVTLHRYAGNGRRLTLASAVLPLAATAAEALTGRYFDTDTTAANFQRVLAEVLTVGRPRAIVSLGVDSGQVLRPARPAFRIETQTRGFHGAHRGRTASDEFQRHPELARLFLRARERGDGPLRYP</sequence>
<accession>A0ABT5DY39</accession>
<protein>
    <submittedName>
        <fullName evidence="1">Uncharacterized protein</fullName>
    </submittedName>
</protein>
<keyword evidence="2" id="KW-1185">Reference proteome</keyword>
<dbReference type="Proteomes" id="UP001221686">
    <property type="component" value="Unassembled WGS sequence"/>
</dbReference>
<dbReference type="RefSeq" id="WP_272086550.1">
    <property type="nucleotide sequence ID" value="NZ_JAQNDL010000001.1"/>
</dbReference>
<dbReference type="Gene3D" id="3.40.630.20">
    <property type="entry name" value="Peptidase C15, pyroglutamyl peptidase I-like"/>
    <property type="match status" value="1"/>
</dbReference>
<organism evidence="1 2">
    <name type="scientific">Nannocystis bainbridge</name>
    <dbReference type="NCBI Taxonomy" id="2995303"/>
    <lineage>
        <taxon>Bacteria</taxon>
        <taxon>Pseudomonadati</taxon>
        <taxon>Myxococcota</taxon>
        <taxon>Polyangia</taxon>
        <taxon>Nannocystales</taxon>
        <taxon>Nannocystaceae</taxon>
        <taxon>Nannocystis</taxon>
    </lineage>
</organism>
<evidence type="ECO:0000313" key="2">
    <source>
        <dbReference type="Proteomes" id="UP001221686"/>
    </source>
</evidence>
<evidence type="ECO:0000313" key="1">
    <source>
        <dbReference type="EMBL" id="MDC0718070.1"/>
    </source>
</evidence>
<dbReference type="SUPFAM" id="SSF53182">
    <property type="entry name" value="Pyrrolidone carboxyl peptidase (pyroglutamate aminopeptidase)"/>
    <property type="match status" value="1"/>
</dbReference>
<proteinExistence type="predicted"/>
<comment type="caution">
    <text evidence="1">The sequence shown here is derived from an EMBL/GenBank/DDBJ whole genome shotgun (WGS) entry which is preliminary data.</text>
</comment>
<dbReference type="InterPro" id="IPR036440">
    <property type="entry name" value="Peptidase_C15-like_sf"/>
</dbReference>